<organism evidence="1 2">
    <name type="scientific">Clunio marinus</name>
    <dbReference type="NCBI Taxonomy" id="568069"/>
    <lineage>
        <taxon>Eukaryota</taxon>
        <taxon>Metazoa</taxon>
        <taxon>Ecdysozoa</taxon>
        <taxon>Arthropoda</taxon>
        <taxon>Hexapoda</taxon>
        <taxon>Insecta</taxon>
        <taxon>Pterygota</taxon>
        <taxon>Neoptera</taxon>
        <taxon>Endopterygota</taxon>
        <taxon>Diptera</taxon>
        <taxon>Nematocera</taxon>
        <taxon>Chironomoidea</taxon>
        <taxon>Chironomidae</taxon>
        <taxon>Clunio</taxon>
    </lineage>
</organism>
<gene>
    <name evidence="1" type="ORF">CLUMA_CG017389</name>
</gene>
<protein>
    <submittedName>
        <fullName evidence="1">CLUMA_CG017389, isoform A</fullName>
    </submittedName>
</protein>
<evidence type="ECO:0000313" key="2">
    <source>
        <dbReference type="Proteomes" id="UP000183832"/>
    </source>
</evidence>
<dbReference type="EMBL" id="CVRI01000063">
    <property type="protein sequence ID" value="CRL04291.1"/>
    <property type="molecule type" value="Genomic_DNA"/>
</dbReference>
<dbReference type="AlphaFoldDB" id="A0A1J1IVJ7"/>
<sequence length="104" mass="12887">MKIRVDLKFKRISYLRSLECLHQQPKKNYNFIPQQSFLSSRNLELRRGRDFIYFIFYERLGNRKETEKMLQARKTREFYHKQFHSSSQKIFFECLTFSTVKTNF</sequence>
<keyword evidence="2" id="KW-1185">Reference proteome</keyword>
<name>A0A1J1IVJ7_9DIPT</name>
<accession>A0A1J1IVJ7</accession>
<evidence type="ECO:0000313" key="1">
    <source>
        <dbReference type="EMBL" id="CRL04291.1"/>
    </source>
</evidence>
<reference evidence="1 2" key="1">
    <citation type="submission" date="2015-04" db="EMBL/GenBank/DDBJ databases">
        <authorList>
            <person name="Syromyatnikov M.Y."/>
            <person name="Popov V.N."/>
        </authorList>
    </citation>
    <scope>NUCLEOTIDE SEQUENCE [LARGE SCALE GENOMIC DNA]</scope>
</reference>
<proteinExistence type="predicted"/>
<dbReference type="Proteomes" id="UP000183832">
    <property type="component" value="Unassembled WGS sequence"/>
</dbReference>